<reference evidence="16 17" key="1">
    <citation type="submission" date="2018-01" db="EMBL/GenBank/DDBJ databases">
        <title>Whole genome sequencing of Histamine producing bacteria.</title>
        <authorList>
            <person name="Butler K."/>
        </authorList>
    </citation>
    <scope>NUCLEOTIDE SEQUENCE [LARGE SCALE GENOMIC DNA]</scope>
    <source>
        <strain evidence="16 17">DSM 100436</strain>
    </source>
</reference>
<keyword evidence="7 14" id="KW-0812">Transmembrane</keyword>
<dbReference type="Gene3D" id="1.10.287.130">
    <property type="match status" value="1"/>
</dbReference>
<dbReference type="CDD" id="cd00082">
    <property type="entry name" value="HisKA"/>
    <property type="match status" value="1"/>
</dbReference>
<evidence type="ECO:0000256" key="9">
    <source>
        <dbReference type="ARBA" id="ARBA00022777"/>
    </source>
</evidence>
<dbReference type="SUPFAM" id="SSF47384">
    <property type="entry name" value="Homodimeric domain of signal transducing histidine kinase"/>
    <property type="match status" value="1"/>
</dbReference>
<keyword evidence="12" id="KW-0902">Two-component regulatory system</keyword>
<dbReference type="PANTHER" id="PTHR45528:SF1">
    <property type="entry name" value="SENSOR HISTIDINE KINASE CPXA"/>
    <property type="match status" value="1"/>
</dbReference>
<dbReference type="SMART" id="SM00388">
    <property type="entry name" value="HisKA"/>
    <property type="match status" value="1"/>
</dbReference>
<dbReference type="GO" id="GO:0000155">
    <property type="term" value="F:phosphorelay sensor kinase activity"/>
    <property type="evidence" value="ECO:0007669"/>
    <property type="project" value="InterPro"/>
</dbReference>
<keyword evidence="6" id="KW-0808">Transferase</keyword>
<feature type="domain" description="Histidine kinase" evidence="15">
    <location>
        <begin position="227"/>
        <end position="392"/>
    </location>
</feature>
<keyword evidence="5" id="KW-0597">Phosphoprotein</keyword>
<evidence type="ECO:0000256" key="13">
    <source>
        <dbReference type="ARBA" id="ARBA00023136"/>
    </source>
</evidence>
<dbReference type="AlphaFoldDB" id="A0A2T3NQ51"/>
<evidence type="ECO:0000259" key="15">
    <source>
        <dbReference type="PROSITE" id="PS50109"/>
    </source>
</evidence>
<dbReference type="PANTHER" id="PTHR45528">
    <property type="entry name" value="SENSOR HISTIDINE KINASE CPXA"/>
    <property type="match status" value="1"/>
</dbReference>
<dbReference type="Pfam" id="PF00512">
    <property type="entry name" value="HisKA"/>
    <property type="match status" value="1"/>
</dbReference>
<protein>
    <recommendedName>
        <fullName evidence="3">histidine kinase</fullName>
        <ecNumber evidence="3">2.7.13.3</ecNumber>
    </recommendedName>
</protein>
<dbReference type="EMBL" id="PYMA01000011">
    <property type="protein sequence ID" value="PSW18390.1"/>
    <property type="molecule type" value="Genomic_DNA"/>
</dbReference>
<evidence type="ECO:0000256" key="4">
    <source>
        <dbReference type="ARBA" id="ARBA00022475"/>
    </source>
</evidence>
<accession>A0A2T3NQ51</accession>
<evidence type="ECO:0000256" key="3">
    <source>
        <dbReference type="ARBA" id="ARBA00012438"/>
    </source>
</evidence>
<feature type="transmembrane region" description="Helical" evidence="14">
    <location>
        <begin position="21"/>
        <end position="41"/>
    </location>
</feature>
<keyword evidence="17" id="KW-1185">Reference proteome</keyword>
<keyword evidence="10" id="KW-0067">ATP-binding</keyword>
<proteinExistence type="predicted"/>
<dbReference type="InterPro" id="IPR036097">
    <property type="entry name" value="HisK_dim/P_sf"/>
</dbReference>
<sequence>MAKATDSSKQRYHSLYRQIRWSFGIATLVVCSLFWGVIYLAENELEVISLHHWLDTEATKYLEEYQLHGEDAPLPNSNEFDTYWDIHPYPGWLKPYQSTGFYEFLLGGEDKHFIVLDHPSGQGLLYIVFKDDADDYLDTYEARLHQIVFILGGIASLAMVLYGLYLVRSISRPLQQIEQKISQMSPDKPLFTIDSAYKETREIEHTLLESKSQIAGYFQREKEFSRFASHELRTPIMVIQGSAELLEKLPDQPRAATKAIYRIQQASADMKELTEAFLLLGKATIEPQHIGLFSLEHCLRHQLDTMAPIFAKQNANFQLDVSHGAFIEAPQSFINIIMNNLIKNAFSYSVGDIDIQLSGDQLTISNRHDGNETYNAGYGCGLAIVERICERMVWAFSTEDDGQQFTTLVRFRHT</sequence>
<evidence type="ECO:0000256" key="2">
    <source>
        <dbReference type="ARBA" id="ARBA00004651"/>
    </source>
</evidence>
<dbReference type="Gene3D" id="3.30.565.10">
    <property type="entry name" value="Histidine kinase-like ATPase, C-terminal domain"/>
    <property type="match status" value="1"/>
</dbReference>
<evidence type="ECO:0000256" key="11">
    <source>
        <dbReference type="ARBA" id="ARBA00022989"/>
    </source>
</evidence>
<keyword evidence="11 14" id="KW-1133">Transmembrane helix</keyword>
<keyword evidence="9 16" id="KW-0418">Kinase</keyword>
<evidence type="ECO:0000256" key="8">
    <source>
        <dbReference type="ARBA" id="ARBA00022741"/>
    </source>
</evidence>
<evidence type="ECO:0000313" key="16">
    <source>
        <dbReference type="EMBL" id="PSW18390.1"/>
    </source>
</evidence>
<organism evidence="16 17">
    <name type="scientific">Photobacterium sanctipauli</name>
    <dbReference type="NCBI Taxonomy" id="1342794"/>
    <lineage>
        <taxon>Bacteria</taxon>
        <taxon>Pseudomonadati</taxon>
        <taxon>Pseudomonadota</taxon>
        <taxon>Gammaproteobacteria</taxon>
        <taxon>Vibrionales</taxon>
        <taxon>Vibrionaceae</taxon>
        <taxon>Photobacterium</taxon>
    </lineage>
</organism>
<dbReference type="InterPro" id="IPR036890">
    <property type="entry name" value="HATPase_C_sf"/>
</dbReference>
<keyword evidence="4" id="KW-1003">Cell membrane</keyword>
<dbReference type="PROSITE" id="PS50109">
    <property type="entry name" value="HIS_KIN"/>
    <property type="match status" value="1"/>
</dbReference>
<dbReference type="Proteomes" id="UP000241771">
    <property type="component" value="Unassembled WGS sequence"/>
</dbReference>
<keyword evidence="8" id="KW-0547">Nucleotide-binding</keyword>
<evidence type="ECO:0000256" key="1">
    <source>
        <dbReference type="ARBA" id="ARBA00000085"/>
    </source>
</evidence>
<dbReference type="SUPFAM" id="SSF55874">
    <property type="entry name" value="ATPase domain of HSP90 chaperone/DNA topoisomerase II/histidine kinase"/>
    <property type="match status" value="1"/>
</dbReference>
<evidence type="ECO:0000256" key="14">
    <source>
        <dbReference type="SAM" id="Phobius"/>
    </source>
</evidence>
<name>A0A2T3NQ51_9GAMM</name>
<dbReference type="GO" id="GO:0005886">
    <property type="term" value="C:plasma membrane"/>
    <property type="evidence" value="ECO:0007669"/>
    <property type="project" value="UniProtKB-SubCell"/>
</dbReference>
<dbReference type="InterPro" id="IPR003661">
    <property type="entry name" value="HisK_dim/P_dom"/>
</dbReference>
<comment type="catalytic activity">
    <reaction evidence="1">
        <text>ATP + protein L-histidine = ADP + protein N-phospho-L-histidine.</text>
        <dbReference type="EC" id="2.7.13.3"/>
    </reaction>
</comment>
<dbReference type="EC" id="2.7.13.3" evidence="3"/>
<keyword evidence="13 14" id="KW-0472">Membrane</keyword>
<dbReference type="InterPro" id="IPR050398">
    <property type="entry name" value="HssS/ArlS-like"/>
</dbReference>
<comment type="subcellular location">
    <subcellularLocation>
        <location evidence="2">Cell membrane</location>
        <topology evidence="2">Multi-pass membrane protein</topology>
    </subcellularLocation>
</comment>
<evidence type="ECO:0000313" key="17">
    <source>
        <dbReference type="Proteomes" id="UP000241771"/>
    </source>
</evidence>
<evidence type="ECO:0000256" key="7">
    <source>
        <dbReference type="ARBA" id="ARBA00022692"/>
    </source>
</evidence>
<feature type="transmembrane region" description="Helical" evidence="14">
    <location>
        <begin position="147"/>
        <end position="167"/>
    </location>
</feature>
<evidence type="ECO:0000256" key="6">
    <source>
        <dbReference type="ARBA" id="ARBA00022679"/>
    </source>
</evidence>
<dbReference type="InterPro" id="IPR005467">
    <property type="entry name" value="His_kinase_dom"/>
</dbReference>
<dbReference type="GO" id="GO:0005524">
    <property type="term" value="F:ATP binding"/>
    <property type="evidence" value="ECO:0007669"/>
    <property type="project" value="UniProtKB-KW"/>
</dbReference>
<comment type="caution">
    <text evidence="16">The sequence shown here is derived from an EMBL/GenBank/DDBJ whole genome shotgun (WGS) entry which is preliminary data.</text>
</comment>
<dbReference type="RefSeq" id="WP_107272244.1">
    <property type="nucleotide sequence ID" value="NZ_PYMA01000011.1"/>
</dbReference>
<evidence type="ECO:0000256" key="10">
    <source>
        <dbReference type="ARBA" id="ARBA00022840"/>
    </source>
</evidence>
<gene>
    <name evidence="16" type="ORF">C9I98_16955</name>
</gene>
<evidence type="ECO:0000256" key="12">
    <source>
        <dbReference type="ARBA" id="ARBA00023012"/>
    </source>
</evidence>
<evidence type="ECO:0000256" key="5">
    <source>
        <dbReference type="ARBA" id="ARBA00022553"/>
    </source>
</evidence>